<dbReference type="EMBL" id="HG994367">
    <property type="protein sequence ID" value="CAF1711364.1"/>
    <property type="molecule type" value="Genomic_DNA"/>
</dbReference>
<sequence length="687" mass="79337">MKFNRKKRQLFTQFAIQIDERSFHGPAKEQNPKPSSFEKHGTVIYPFKDEDGHCYFDVCSCAACDEASYESDEDICTRRRKKKDPLYKRYLEGDTSVGPLGEGKYDFIVQYSDKREEPKQQIMMINPDEFPPQEDFLKNNIAHCPKILFQTIDSSGPSQLSQAEKVLNWQTENSLAQNQLLSTINHKVDQLAEGYNSRLLSLQNSIAEIHGRLGSLHQEMITMAKHMMANMTQFCNKEAETTSLKSQLRDLQKCLESMIHNQQQTNTYFNPLRGTSSGMPMYQGSYSPGFLFGHQTQKTTSPFPRFLSFDEAFTSRYGSTSTNYHPKTTRSKPRRQKESEFQVNSNKKPTLTSSSSHESVEDNKRKGKDIGIIEFSMASLLDNLSKLPESPDQKDQQPLSSQQSSSSRQIAKISHYSDTSSSDYETESNEGSLPRQFAIGEGSSTPKKEPNSNEVYSSDEEMIMCLLDMRFQLRKSAKATGLSFKKLKGQGGLNPFFNPHTIYFFHRPVQVNKKTGKIHALPTLIHHNDYQRGVRPDFNLNDNKAYEDFQTHVFILNSATQKFPIPFIMNWFYYPIDYQMSLDEDLQFYLDKRANPPIVQDIPKKEKRNFESQECPPEYFQDAQLPDDSMNIDEVRRMFNIEINDDSQQPQEEEPENVYEYPGDVYECPDDHYGCCEKHIIEFEMNH</sequence>
<reference evidence="2" key="1">
    <citation type="submission" date="2021-01" db="EMBL/GenBank/DDBJ databases">
        <authorList>
            <consortium name="Genoscope - CEA"/>
            <person name="William W."/>
        </authorList>
    </citation>
    <scope>NUCLEOTIDE SEQUENCE</scope>
</reference>
<feature type="compositionally biased region" description="Polar residues" evidence="1">
    <location>
        <begin position="341"/>
        <end position="357"/>
    </location>
</feature>
<dbReference type="PANTHER" id="PTHR48435:SF1">
    <property type="entry name" value="POLYPROTEIN"/>
    <property type="match status" value="1"/>
</dbReference>
<feature type="region of interest" description="Disordered" evidence="1">
    <location>
        <begin position="385"/>
        <end position="455"/>
    </location>
</feature>
<feature type="compositionally biased region" description="Low complexity" evidence="1">
    <location>
        <begin position="396"/>
        <end position="423"/>
    </location>
</feature>
<feature type="region of interest" description="Disordered" evidence="1">
    <location>
        <begin position="318"/>
        <end position="365"/>
    </location>
</feature>
<organism evidence="2">
    <name type="scientific">Brassica napus</name>
    <name type="common">Rape</name>
    <dbReference type="NCBI Taxonomy" id="3708"/>
    <lineage>
        <taxon>Eukaryota</taxon>
        <taxon>Viridiplantae</taxon>
        <taxon>Streptophyta</taxon>
        <taxon>Embryophyta</taxon>
        <taxon>Tracheophyta</taxon>
        <taxon>Spermatophyta</taxon>
        <taxon>Magnoliopsida</taxon>
        <taxon>eudicotyledons</taxon>
        <taxon>Gunneridae</taxon>
        <taxon>Pentapetalae</taxon>
        <taxon>rosids</taxon>
        <taxon>malvids</taxon>
        <taxon>Brassicales</taxon>
        <taxon>Brassicaceae</taxon>
        <taxon>Brassiceae</taxon>
        <taxon>Brassica</taxon>
    </lineage>
</organism>
<evidence type="ECO:0000256" key="1">
    <source>
        <dbReference type="SAM" id="MobiDB-lite"/>
    </source>
</evidence>
<dbReference type="Proteomes" id="UP001295469">
    <property type="component" value="Chromosome C03"/>
</dbReference>
<dbReference type="InterPro" id="IPR053098">
    <property type="entry name" value="Petuviruses_polyprotein"/>
</dbReference>
<proteinExistence type="predicted"/>
<dbReference type="PANTHER" id="PTHR48435">
    <property type="entry name" value="POLYPROTEIN"/>
    <property type="match status" value="1"/>
</dbReference>
<protein>
    <submittedName>
        <fullName evidence="2">(rape) hypothetical protein</fullName>
    </submittedName>
</protein>
<dbReference type="AlphaFoldDB" id="A0A816ITW6"/>
<accession>A0A816ITW6</accession>
<evidence type="ECO:0000313" key="2">
    <source>
        <dbReference type="EMBL" id="CAF1711364.1"/>
    </source>
</evidence>
<name>A0A816ITW6_BRANA</name>
<gene>
    <name evidence="2" type="ORF">DARMORV10_C03P85050.1</name>
</gene>